<dbReference type="EMBL" id="JACVDC010000041">
    <property type="protein sequence ID" value="MBC9796957.1"/>
    <property type="molecule type" value="Genomic_DNA"/>
</dbReference>
<comment type="similarity">
    <text evidence="1">Belongs to the CinA family.</text>
</comment>
<dbReference type="InterPro" id="IPR008135">
    <property type="entry name" value="Competence-induced_CinA"/>
</dbReference>
<dbReference type="Gene3D" id="3.30.70.2860">
    <property type="match status" value="1"/>
</dbReference>
<dbReference type="PIRSF" id="PIRSF006728">
    <property type="entry name" value="CinA"/>
    <property type="match status" value="1"/>
</dbReference>
<dbReference type="Gene3D" id="3.90.950.20">
    <property type="entry name" value="CinA-like"/>
    <property type="match status" value="1"/>
</dbReference>
<evidence type="ECO:0000313" key="4">
    <source>
        <dbReference type="Proteomes" id="UP000653730"/>
    </source>
</evidence>
<dbReference type="NCBIfam" id="TIGR00200">
    <property type="entry name" value="cinA_nterm"/>
    <property type="match status" value="1"/>
</dbReference>
<dbReference type="NCBIfam" id="NF001813">
    <property type="entry name" value="PRK00549.1"/>
    <property type="match status" value="1"/>
</dbReference>
<protein>
    <recommendedName>
        <fullName evidence="1">CinA-like protein</fullName>
    </recommendedName>
</protein>
<dbReference type="InterPro" id="IPR041424">
    <property type="entry name" value="CinA_KH"/>
</dbReference>
<dbReference type="InterPro" id="IPR036653">
    <property type="entry name" value="CinA-like_C"/>
</dbReference>
<evidence type="ECO:0000313" key="3">
    <source>
        <dbReference type="EMBL" id="MBC9796957.1"/>
    </source>
</evidence>
<dbReference type="SMART" id="SM00852">
    <property type="entry name" value="MoCF_biosynth"/>
    <property type="match status" value="1"/>
</dbReference>
<evidence type="ECO:0000259" key="2">
    <source>
        <dbReference type="SMART" id="SM00852"/>
    </source>
</evidence>
<dbReference type="SUPFAM" id="SSF53218">
    <property type="entry name" value="Molybdenum cofactor biosynthesis proteins"/>
    <property type="match status" value="1"/>
</dbReference>
<dbReference type="CDD" id="cd00885">
    <property type="entry name" value="cinA"/>
    <property type="match status" value="1"/>
</dbReference>
<dbReference type="InterPro" id="IPR050101">
    <property type="entry name" value="CinA"/>
</dbReference>
<comment type="caution">
    <text evidence="3">The sequence shown here is derived from an EMBL/GenBank/DDBJ whole genome shotgun (WGS) entry which is preliminary data.</text>
</comment>
<feature type="domain" description="MoaB/Mog" evidence="2">
    <location>
        <begin position="4"/>
        <end position="172"/>
    </location>
</feature>
<dbReference type="InterPro" id="IPR008136">
    <property type="entry name" value="CinA_C"/>
</dbReference>
<evidence type="ECO:0000256" key="1">
    <source>
        <dbReference type="HAMAP-Rule" id="MF_00226"/>
    </source>
</evidence>
<dbReference type="NCBIfam" id="TIGR00177">
    <property type="entry name" value="molyb_syn"/>
    <property type="match status" value="1"/>
</dbReference>
<dbReference type="HAMAP" id="MF_00226_B">
    <property type="entry name" value="CinA_B"/>
    <property type="match status" value="1"/>
</dbReference>
<sequence>MQAEIITIGDEILIGQIVDTNAAHMARELNRIGISVYQVTSVQDEKNHILQALKEAGGRAEVVVITGGLGPTKDDITKHTLCEFFGDTLVRNEMVLAHIEKLFAKYIDAPISDLNRNQAMVPSRATVLMNRYGTAPGMWLEKDRTVFISLPGVPYEMKALMEDEVLPRLQEAYDRPYILHKTVITYGMGESALADRIEDWENSLPPFIKLAYLPHPGKVLLRLTAKGTDKKMLETAVDEKIRALHLLIGDMVYGMENDQPLEALIGKAMSGKNITLALAESCTGGKVAEQVTSVPGASAYFRGAIVSYSTAVKTDVLKIPETLIDKHSVVSAEVAEAMARGAQQLLKSDFAISTTGNAGPEKGESDADVGTVYIGVATPHKVYSEKFNFGAPREKVVNKAANRALEILWKEILKN</sequence>
<dbReference type="RefSeq" id="WP_187966097.1">
    <property type="nucleotide sequence ID" value="NZ_JACVDC010000041.1"/>
</dbReference>
<dbReference type="Pfam" id="PF18146">
    <property type="entry name" value="CinA_KH"/>
    <property type="match status" value="1"/>
</dbReference>
<proteinExistence type="inferred from homology"/>
<dbReference type="NCBIfam" id="TIGR00199">
    <property type="entry name" value="PncC_domain"/>
    <property type="match status" value="1"/>
</dbReference>
<keyword evidence="4" id="KW-1185">Reference proteome</keyword>
<accession>A0A926Q2T0</accession>
<name>A0A926Q2T0_9FLAO</name>
<dbReference type="Pfam" id="PF02464">
    <property type="entry name" value="CinA"/>
    <property type="match status" value="1"/>
</dbReference>
<dbReference type="Proteomes" id="UP000653730">
    <property type="component" value="Unassembled WGS sequence"/>
</dbReference>
<gene>
    <name evidence="3" type="ORF">IBL28_13345</name>
</gene>
<dbReference type="SUPFAM" id="SSF142433">
    <property type="entry name" value="CinA-like"/>
    <property type="match status" value="1"/>
</dbReference>
<dbReference type="PANTHER" id="PTHR13939">
    <property type="entry name" value="NICOTINAMIDE-NUCLEOTIDE AMIDOHYDROLASE PNCC"/>
    <property type="match status" value="1"/>
</dbReference>
<dbReference type="PANTHER" id="PTHR13939:SF0">
    <property type="entry name" value="NMN AMIDOHYDROLASE-LIKE PROTEIN YFAY"/>
    <property type="match status" value="1"/>
</dbReference>
<dbReference type="Gene3D" id="3.40.980.10">
    <property type="entry name" value="MoaB/Mog-like domain"/>
    <property type="match status" value="1"/>
</dbReference>
<dbReference type="Pfam" id="PF00994">
    <property type="entry name" value="MoCF_biosynth"/>
    <property type="match status" value="1"/>
</dbReference>
<organism evidence="3 4">
    <name type="scientific">Sinomicrobium weinanense</name>
    <dbReference type="NCBI Taxonomy" id="2842200"/>
    <lineage>
        <taxon>Bacteria</taxon>
        <taxon>Pseudomonadati</taxon>
        <taxon>Bacteroidota</taxon>
        <taxon>Flavobacteriia</taxon>
        <taxon>Flavobacteriales</taxon>
        <taxon>Flavobacteriaceae</taxon>
        <taxon>Sinomicrobium</taxon>
    </lineage>
</organism>
<dbReference type="InterPro" id="IPR036425">
    <property type="entry name" value="MoaB/Mog-like_dom_sf"/>
</dbReference>
<dbReference type="AlphaFoldDB" id="A0A926Q2T0"/>
<reference evidence="3 4" key="1">
    <citation type="submission" date="2020-09" db="EMBL/GenBank/DDBJ databases">
        <title>Sinomicrobium weinanense sp. nov., a halophilic bacteria isolated from saline-alkali soil.</title>
        <authorList>
            <person name="Wu P."/>
            <person name="Ren H."/>
            <person name="Mei Y."/>
            <person name="Liang Y."/>
            <person name="Chen Z."/>
        </authorList>
    </citation>
    <scope>NUCLEOTIDE SEQUENCE [LARGE SCALE GENOMIC DNA]</scope>
    <source>
        <strain evidence="3 4">FJxs</strain>
    </source>
</reference>
<dbReference type="InterPro" id="IPR001453">
    <property type="entry name" value="MoaB/Mog_dom"/>
</dbReference>